<comment type="caution">
    <text evidence="2">The sequence shown here is derived from an EMBL/GenBank/DDBJ whole genome shotgun (WGS) entry which is preliminary data.</text>
</comment>
<sequence>MHTEFEMKVLSMIGALKNEVDSLKQEVAQLKEKLENEDPKVETESERMSINDVRDHIKNQLISHYPTLRFTNGNRSLGKLTITNGRSIVERIMIRASKSFREKDGYPSGWFTIHQDQLNQYDLYFLVVRDFKGELHVLAMNQADINDWIRHKSTDSNGNYHFYVNLIQGRWVDDREGEYDCSRFYNNWEVIGEML</sequence>
<protein>
    <submittedName>
        <fullName evidence="2">Uncharacterized protein</fullName>
    </submittedName>
</protein>
<gene>
    <name evidence="2" type="ORF">J41TS12_14360</name>
</gene>
<accession>A0A919XUC9</accession>
<reference evidence="2 3" key="1">
    <citation type="submission" date="2021-03" db="EMBL/GenBank/DDBJ databases">
        <title>Antimicrobial resistance genes in bacteria isolated from Japanese honey, and their potential for conferring macrolide and lincosamide resistance in the American foulbrood pathogen Paenibacillus larvae.</title>
        <authorList>
            <person name="Okamoto M."/>
            <person name="Kumagai M."/>
            <person name="Kanamori H."/>
            <person name="Takamatsu D."/>
        </authorList>
    </citation>
    <scope>NUCLEOTIDE SEQUENCE [LARGE SCALE GENOMIC DNA]</scope>
    <source>
        <strain evidence="2 3">J41TS12</strain>
    </source>
</reference>
<feature type="coiled-coil region" evidence="1">
    <location>
        <begin position="13"/>
        <end position="40"/>
    </location>
</feature>
<evidence type="ECO:0000313" key="2">
    <source>
        <dbReference type="EMBL" id="GIO36575.1"/>
    </source>
</evidence>
<dbReference type="EMBL" id="BORR01000004">
    <property type="protein sequence ID" value="GIO36575.1"/>
    <property type="molecule type" value="Genomic_DNA"/>
</dbReference>
<organism evidence="2 3">
    <name type="scientific">Paenibacillus antibioticophila</name>
    <dbReference type="NCBI Taxonomy" id="1274374"/>
    <lineage>
        <taxon>Bacteria</taxon>
        <taxon>Bacillati</taxon>
        <taxon>Bacillota</taxon>
        <taxon>Bacilli</taxon>
        <taxon>Bacillales</taxon>
        <taxon>Paenibacillaceae</taxon>
        <taxon>Paenibacillus</taxon>
    </lineage>
</organism>
<name>A0A919XUC9_9BACL</name>
<proteinExistence type="predicted"/>
<dbReference type="Proteomes" id="UP000681162">
    <property type="component" value="Unassembled WGS sequence"/>
</dbReference>
<keyword evidence="3" id="KW-1185">Reference proteome</keyword>
<dbReference type="AlphaFoldDB" id="A0A919XUC9"/>
<evidence type="ECO:0000313" key="3">
    <source>
        <dbReference type="Proteomes" id="UP000681162"/>
    </source>
</evidence>
<keyword evidence="1" id="KW-0175">Coiled coil</keyword>
<evidence type="ECO:0000256" key="1">
    <source>
        <dbReference type="SAM" id="Coils"/>
    </source>
</evidence>
<dbReference type="RefSeq" id="WP_212938919.1">
    <property type="nucleotide sequence ID" value="NZ_BORR01000004.1"/>
</dbReference>